<dbReference type="InterPro" id="IPR006121">
    <property type="entry name" value="HMA_dom"/>
</dbReference>
<dbReference type="CDD" id="cd00371">
    <property type="entry name" value="HMA"/>
    <property type="match status" value="1"/>
</dbReference>
<evidence type="ECO:0000313" key="2">
    <source>
        <dbReference type="EMBL" id="PWG80272.1"/>
    </source>
</evidence>
<feature type="non-terminal residue" evidence="2">
    <location>
        <position position="1"/>
    </location>
</feature>
<dbReference type="Gene3D" id="3.30.70.100">
    <property type="match status" value="1"/>
</dbReference>
<organism evidence="2 3">
    <name type="scientific">Pararcticibacter amylolyticus</name>
    <dbReference type="NCBI Taxonomy" id="2173175"/>
    <lineage>
        <taxon>Bacteria</taxon>
        <taxon>Pseudomonadati</taxon>
        <taxon>Bacteroidota</taxon>
        <taxon>Sphingobacteriia</taxon>
        <taxon>Sphingobacteriales</taxon>
        <taxon>Sphingobacteriaceae</taxon>
        <taxon>Pararcticibacter</taxon>
    </lineage>
</organism>
<dbReference type="GO" id="GO:0046872">
    <property type="term" value="F:metal ion binding"/>
    <property type="evidence" value="ECO:0007669"/>
    <property type="project" value="InterPro"/>
</dbReference>
<dbReference type="Pfam" id="PF00403">
    <property type="entry name" value="HMA"/>
    <property type="match status" value="1"/>
</dbReference>
<protein>
    <recommendedName>
        <fullName evidence="1">HMA domain-containing protein</fullName>
    </recommendedName>
</protein>
<accession>A0A2U2PG84</accession>
<gene>
    <name evidence="2" type="ORF">DDR33_13405</name>
</gene>
<reference evidence="2 3" key="1">
    <citation type="submission" date="2018-04" db="EMBL/GenBank/DDBJ databases">
        <title>Pedobacter chongqingensis sp. nov., isolated from a rottenly hemp rope.</title>
        <authorList>
            <person name="Cai Y."/>
        </authorList>
    </citation>
    <scope>NUCLEOTIDE SEQUENCE [LARGE SCALE GENOMIC DNA]</scope>
    <source>
        <strain evidence="2 3">FJ4-8</strain>
    </source>
</reference>
<dbReference type="Proteomes" id="UP000245647">
    <property type="component" value="Unassembled WGS sequence"/>
</dbReference>
<proteinExistence type="predicted"/>
<dbReference type="OrthoDB" id="677920at2"/>
<evidence type="ECO:0000313" key="3">
    <source>
        <dbReference type="Proteomes" id="UP000245647"/>
    </source>
</evidence>
<keyword evidence="3" id="KW-1185">Reference proteome</keyword>
<feature type="domain" description="HMA" evidence="1">
    <location>
        <begin position="1"/>
        <end position="66"/>
    </location>
</feature>
<sequence>TYKFKTNINCSGCVAKVTPALNQLEGVLNWEVDTNNPSKILKVEAEEGVPAQAVKEVVRGIGFIIEEE</sequence>
<dbReference type="EMBL" id="QEAS01000010">
    <property type="protein sequence ID" value="PWG80272.1"/>
    <property type="molecule type" value="Genomic_DNA"/>
</dbReference>
<dbReference type="InterPro" id="IPR036163">
    <property type="entry name" value="HMA_dom_sf"/>
</dbReference>
<dbReference type="SUPFAM" id="SSF55008">
    <property type="entry name" value="HMA, heavy metal-associated domain"/>
    <property type="match status" value="1"/>
</dbReference>
<dbReference type="PROSITE" id="PS50846">
    <property type="entry name" value="HMA_2"/>
    <property type="match status" value="1"/>
</dbReference>
<name>A0A2U2PG84_9SPHI</name>
<evidence type="ECO:0000259" key="1">
    <source>
        <dbReference type="PROSITE" id="PS50846"/>
    </source>
</evidence>
<dbReference type="AlphaFoldDB" id="A0A2U2PG84"/>
<comment type="caution">
    <text evidence="2">The sequence shown here is derived from an EMBL/GenBank/DDBJ whole genome shotgun (WGS) entry which is preliminary data.</text>
</comment>
<dbReference type="RefSeq" id="WP_109416389.1">
    <property type="nucleotide sequence ID" value="NZ_QEAS01000010.1"/>
</dbReference>